<comment type="subcellular location">
    <subcellularLocation>
        <location evidence="1">Membrane</location>
        <topology evidence="1">Multi-pass membrane protein</topology>
    </subcellularLocation>
</comment>
<sequence length="493" mass="55764">MIKEIATIVIIAYFMMFSQALAVFGVGVLVGCPKNWYGGLILCGLLPNISDLPIAYLQTMETSNIFENVDLGVSFVMIYMSLQLLLQFTFGSYKLIEYDFKVDLKMQLEKSIENGDLNDDIENNLENNLENHSSFDVSSSSSNTHREKNSNDDDDNNNNDTIHPKISISHNNNSIDLNSIDLHSIDSHSIESSSNHIMHLPNVINQTSNILKTLTNNSMSRQNSRVSISVPNNLTMNDQMGQHPEDINDIVRVYSKYDKLIEEQDLSKLLKDDQIEKNLSPLAKFKYQLNSINWNSVFWGFVDVWKDSFKQPASIVVVLSIAISMIPWVQALFINSNQVHLSPAPDKQPPLSFIMDFASYIGAAQVPFGLLLLGGTIGRLRIDSLPKKLWKIPIVITLLKIFIFPIIGCALNAKIYRDGLFYHQDILYFVSNIEFCVPPATSLLYITAFYTPNDGKNHIQMDLLALVYIFHYIFLVICLPFTATYTMKVALGY</sequence>
<keyword evidence="2 6" id="KW-0812">Transmembrane</keyword>
<evidence type="ECO:0000256" key="3">
    <source>
        <dbReference type="ARBA" id="ARBA00022989"/>
    </source>
</evidence>
<feature type="transmembrane region" description="Helical" evidence="6">
    <location>
        <begin position="427"/>
        <end position="451"/>
    </location>
</feature>
<feature type="transmembrane region" description="Helical" evidence="6">
    <location>
        <begin position="37"/>
        <end position="56"/>
    </location>
</feature>
<feature type="transmembrane region" description="Helical" evidence="6">
    <location>
        <begin position="394"/>
        <end position="415"/>
    </location>
</feature>
<dbReference type="PANTHER" id="PTHR31274:SF1">
    <property type="entry name" value="AGL149CP"/>
    <property type="match status" value="1"/>
</dbReference>
<feature type="transmembrane region" description="Helical" evidence="6">
    <location>
        <begin position="463"/>
        <end position="483"/>
    </location>
</feature>
<feature type="transmembrane region" description="Helical" evidence="6">
    <location>
        <begin position="315"/>
        <end position="333"/>
    </location>
</feature>
<dbReference type="GO" id="GO:0016020">
    <property type="term" value="C:membrane"/>
    <property type="evidence" value="ECO:0007669"/>
    <property type="project" value="UniProtKB-SubCell"/>
</dbReference>
<dbReference type="Pfam" id="PF03547">
    <property type="entry name" value="Mem_trans"/>
    <property type="match status" value="1"/>
</dbReference>
<dbReference type="GO" id="GO:0055085">
    <property type="term" value="P:transmembrane transport"/>
    <property type="evidence" value="ECO:0007669"/>
    <property type="project" value="InterPro"/>
</dbReference>
<feature type="compositionally biased region" description="Low complexity" evidence="5">
    <location>
        <begin position="132"/>
        <end position="142"/>
    </location>
</feature>
<feature type="transmembrane region" description="Helical" evidence="6">
    <location>
        <begin position="76"/>
        <end position="96"/>
    </location>
</feature>
<dbReference type="PROSITE" id="PS51257">
    <property type="entry name" value="PROKAR_LIPOPROTEIN"/>
    <property type="match status" value="1"/>
</dbReference>
<dbReference type="InterPro" id="IPR040254">
    <property type="entry name" value="Ecm3-like"/>
</dbReference>
<keyword evidence="3 6" id="KW-1133">Transmembrane helix</keyword>
<gene>
    <name evidence="7" type="ORF">DAPK24_023650</name>
</gene>
<protein>
    <recommendedName>
        <fullName evidence="9">Auxin efflux carrier</fullName>
    </recommendedName>
</protein>
<accession>A0AAV5R2W7</accession>
<dbReference type="InterPro" id="IPR004776">
    <property type="entry name" value="Mem_transp_PIN-like"/>
</dbReference>
<keyword evidence="4 6" id="KW-0472">Membrane</keyword>
<proteinExistence type="predicted"/>
<feature type="region of interest" description="Disordered" evidence="5">
    <location>
        <begin position="132"/>
        <end position="168"/>
    </location>
</feature>
<feature type="transmembrane region" description="Helical" evidence="6">
    <location>
        <begin position="353"/>
        <end position="373"/>
    </location>
</feature>
<evidence type="ECO:0000256" key="1">
    <source>
        <dbReference type="ARBA" id="ARBA00004141"/>
    </source>
</evidence>
<name>A0AAV5R2W7_PICKL</name>
<dbReference type="Proteomes" id="UP001378960">
    <property type="component" value="Unassembled WGS sequence"/>
</dbReference>
<evidence type="ECO:0008006" key="9">
    <source>
        <dbReference type="Google" id="ProtNLM"/>
    </source>
</evidence>
<dbReference type="PANTHER" id="PTHR31274">
    <property type="entry name" value="PROTEIN ECM3"/>
    <property type="match status" value="1"/>
</dbReference>
<comment type="caution">
    <text evidence="7">The sequence shown here is derived from an EMBL/GenBank/DDBJ whole genome shotgun (WGS) entry which is preliminary data.</text>
</comment>
<dbReference type="EMBL" id="BTGB01000003">
    <property type="protein sequence ID" value="GMM45790.1"/>
    <property type="molecule type" value="Genomic_DNA"/>
</dbReference>
<organism evidence="7 8">
    <name type="scientific">Pichia kluyveri</name>
    <name type="common">Yeast</name>
    <dbReference type="NCBI Taxonomy" id="36015"/>
    <lineage>
        <taxon>Eukaryota</taxon>
        <taxon>Fungi</taxon>
        <taxon>Dikarya</taxon>
        <taxon>Ascomycota</taxon>
        <taxon>Saccharomycotina</taxon>
        <taxon>Pichiomycetes</taxon>
        <taxon>Pichiales</taxon>
        <taxon>Pichiaceae</taxon>
        <taxon>Pichia</taxon>
    </lineage>
</organism>
<evidence type="ECO:0000256" key="5">
    <source>
        <dbReference type="SAM" id="MobiDB-lite"/>
    </source>
</evidence>
<feature type="transmembrane region" description="Helical" evidence="6">
    <location>
        <begin position="6"/>
        <end position="30"/>
    </location>
</feature>
<evidence type="ECO:0000313" key="7">
    <source>
        <dbReference type="EMBL" id="GMM45790.1"/>
    </source>
</evidence>
<evidence type="ECO:0000313" key="8">
    <source>
        <dbReference type="Proteomes" id="UP001378960"/>
    </source>
</evidence>
<evidence type="ECO:0000256" key="4">
    <source>
        <dbReference type="ARBA" id="ARBA00023136"/>
    </source>
</evidence>
<dbReference type="AlphaFoldDB" id="A0AAV5R2W7"/>
<evidence type="ECO:0000256" key="6">
    <source>
        <dbReference type="SAM" id="Phobius"/>
    </source>
</evidence>
<evidence type="ECO:0000256" key="2">
    <source>
        <dbReference type="ARBA" id="ARBA00022692"/>
    </source>
</evidence>
<keyword evidence="8" id="KW-1185">Reference proteome</keyword>
<reference evidence="7 8" key="1">
    <citation type="journal article" date="2023" name="Elife">
        <title>Identification of key yeast species and microbe-microbe interactions impacting larval growth of Drosophila in the wild.</title>
        <authorList>
            <person name="Mure A."/>
            <person name="Sugiura Y."/>
            <person name="Maeda R."/>
            <person name="Honda K."/>
            <person name="Sakurai N."/>
            <person name="Takahashi Y."/>
            <person name="Watada M."/>
            <person name="Katoh T."/>
            <person name="Gotoh A."/>
            <person name="Gotoh Y."/>
            <person name="Taniguchi I."/>
            <person name="Nakamura K."/>
            <person name="Hayashi T."/>
            <person name="Katayama T."/>
            <person name="Uemura T."/>
            <person name="Hattori Y."/>
        </authorList>
    </citation>
    <scope>NUCLEOTIDE SEQUENCE [LARGE SCALE GENOMIC DNA]</scope>
    <source>
        <strain evidence="7 8">PK-24</strain>
    </source>
</reference>